<feature type="repeat" description="ANK" evidence="3">
    <location>
        <begin position="425"/>
        <end position="457"/>
    </location>
</feature>
<keyword evidence="2 3" id="KW-0040">ANK repeat</keyword>
<feature type="repeat" description="ANK" evidence="3">
    <location>
        <begin position="458"/>
        <end position="490"/>
    </location>
</feature>
<dbReference type="EMBL" id="JAGPXD010000005">
    <property type="protein sequence ID" value="KAH7353567.1"/>
    <property type="molecule type" value="Genomic_DNA"/>
</dbReference>
<dbReference type="PANTHER" id="PTHR23206">
    <property type="entry name" value="MASK PROTEIN"/>
    <property type="match status" value="1"/>
</dbReference>
<reference evidence="5" key="1">
    <citation type="journal article" date="2021" name="Nat. Commun.">
        <title>Genetic determinants of endophytism in the Arabidopsis root mycobiome.</title>
        <authorList>
            <person name="Mesny F."/>
            <person name="Miyauchi S."/>
            <person name="Thiergart T."/>
            <person name="Pickel B."/>
            <person name="Atanasova L."/>
            <person name="Karlsson M."/>
            <person name="Huettel B."/>
            <person name="Barry K.W."/>
            <person name="Haridas S."/>
            <person name="Chen C."/>
            <person name="Bauer D."/>
            <person name="Andreopoulos W."/>
            <person name="Pangilinan J."/>
            <person name="LaButti K."/>
            <person name="Riley R."/>
            <person name="Lipzen A."/>
            <person name="Clum A."/>
            <person name="Drula E."/>
            <person name="Henrissat B."/>
            <person name="Kohler A."/>
            <person name="Grigoriev I.V."/>
            <person name="Martin F.M."/>
            <person name="Hacquard S."/>
        </authorList>
    </citation>
    <scope>NUCLEOTIDE SEQUENCE</scope>
    <source>
        <strain evidence="5">MPI-CAGE-AT-0016</strain>
    </source>
</reference>
<dbReference type="AlphaFoldDB" id="A0A8K0TAU9"/>
<dbReference type="Pfam" id="PF00023">
    <property type="entry name" value="Ank"/>
    <property type="match status" value="1"/>
</dbReference>
<accession>A0A8K0TAU9</accession>
<keyword evidence="6" id="KW-1185">Reference proteome</keyword>
<evidence type="ECO:0000256" key="2">
    <source>
        <dbReference type="ARBA" id="ARBA00023043"/>
    </source>
</evidence>
<gene>
    <name evidence="5" type="ORF">B0T11DRAFT_118863</name>
</gene>
<comment type="caution">
    <text evidence="5">The sequence shown here is derived from an EMBL/GenBank/DDBJ whole genome shotgun (WGS) entry which is preliminary data.</text>
</comment>
<dbReference type="InterPro" id="IPR036770">
    <property type="entry name" value="Ankyrin_rpt-contain_sf"/>
</dbReference>
<dbReference type="SUPFAM" id="SSF48403">
    <property type="entry name" value="Ankyrin repeat"/>
    <property type="match status" value="2"/>
</dbReference>
<feature type="repeat" description="ANK" evidence="3">
    <location>
        <begin position="290"/>
        <end position="322"/>
    </location>
</feature>
<dbReference type="PANTHER" id="PTHR23206:SF8">
    <property type="entry name" value="ANKYRIN REPEAT AND KH DOMAIN-CONTAINING 1"/>
    <property type="match status" value="1"/>
</dbReference>
<dbReference type="Pfam" id="PF12796">
    <property type="entry name" value="Ank_2"/>
    <property type="match status" value="3"/>
</dbReference>
<feature type="repeat" description="ANK" evidence="3">
    <location>
        <begin position="613"/>
        <end position="645"/>
    </location>
</feature>
<feature type="region of interest" description="Disordered" evidence="4">
    <location>
        <begin position="1"/>
        <end position="21"/>
    </location>
</feature>
<evidence type="ECO:0000256" key="4">
    <source>
        <dbReference type="SAM" id="MobiDB-lite"/>
    </source>
</evidence>
<keyword evidence="1" id="KW-0677">Repeat</keyword>
<feature type="compositionally biased region" description="Pro residues" evidence="4">
    <location>
        <begin position="198"/>
        <end position="214"/>
    </location>
</feature>
<evidence type="ECO:0000256" key="1">
    <source>
        <dbReference type="ARBA" id="ARBA00022737"/>
    </source>
</evidence>
<dbReference type="SMART" id="SM00248">
    <property type="entry name" value="ANK"/>
    <property type="match status" value="11"/>
</dbReference>
<feature type="repeat" description="ANK" evidence="3">
    <location>
        <begin position="392"/>
        <end position="424"/>
    </location>
</feature>
<evidence type="ECO:0000313" key="6">
    <source>
        <dbReference type="Proteomes" id="UP000813385"/>
    </source>
</evidence>
<proteinExistence type="predicted"/>
<dbReference type="PROSITE" id="PS50297">
    <property type="entry name" value="ANK_REP_REGION"/>
    <property type="match status" value="4"/>
</dbReference>
<dbReference type="GO" id="GO:0005737">
    <property type="term" value="C:cytoplasm"/>
    <property type="evidence" value="ECO:0007669"/>
    <property type="project" value="TreeGrafter"/>
</dbReference>
<sequence>MDEAGFGLIQQQQQQQQQHTLSMPDYSSAAVTTACDAIAHRVVSTQADLDRILKSVDPAGYKVQQLLALSGSLSQLRDAADHLRGAVSGATAVSRAVQDVLSESIGPCDQASAVVEKQIRSLEPRFDVDTLDVRIITEFAAHEKTNAQLFTLVAVLLQIPEPDAQTTKLVALRGRSVLDEAVTASSQVITNSHAPLTTPSPPTPPPDAPPPPDYSPSSPDAESETAEGKKKAPSGFFSSLSHSFKAAASTLMPKPDPLAVAMCQSAKAGNVSHVRAFLAQGVNINGQDDEGYNPLICAARAGRADVLRFLLDAGADKAAKDSHSGKRKSALFHAAECGHLALAETLLNAGADPRERSWSGQPQFVDVASNARLDIVELFLDRGADANTVAISGRTVFIHALQAGAMDRLRLLQRYGGDVNARDITGQPALHVALAQDRLDIVDFLLSRGADANSQDIMGNSMLHQAVSRRNFDLTRSLLARGANPSTPGHLGKSLLHKLVEASIAGNTDRDENSADSDVEAKLARLVLEKGADPNQYDSWGERLFCHVVDKGSTPLLRAFLDHRADPNTLFRSQDTLLLRSIARGRFDHARLLLRHGADPNRKGADPNRAGGDGRTPLVEALALDNPGLVHDLLDRGADINVAGAVTPAALARLLRNKEIVEMLVAKGAQGPAPIEERVAVPASVSLPLPPPLAEDEALPTYTPV</sequence>
<feature type="region of interest" description="Disordered" evidence="4">
    <location>
        <begin position="188"/>
        <end position="234"/>
    </location>
</feature>
<dbReference type="Gene3D" id="1.25.40.20">
    <property type="entry name" value="Ankyrin repeat-containing domain"/>
    <property type="match status" value="4"/>
</dbReference>
<dbReference type="OrthoDB" id="4772757at2759"/>
<organism evidence="5 6">
    <name type="scientific">Plectosphaerella cucumerina</name>
    <dbReference type="NCBI Taxonomy" id="40658"/>
    <lineage>
        <taxon>Eukaryota</taxon>
        <taxon>Fungi</taxon>
        <taxon>Dikarya</taxon>
        <taxon>Ascomycota</taxon>
        <taxon>Pezizomycotina</taxon>
        <taxon>Sordariomycetes</taxon>
        <taxon>Hypocreomycetidae</taxon>
        <taxon>Glomerellales</taxon>
        <taxon>Plectosphaerellaceae</taxon>
        <taxon>Plectosphaerella</taxon>
    </lineage>
</organism>
<evidence type="ECO:0000256" key="3">
    <source>
        <dbReference type="PROSITE-ProRule" id="PRU00023"/>
    </source>
</evidence>
<protein>
    <submittedName>
        <fullName evidence="5">Ankyrin repeat and SAM domain-containing protein</fullName>
    </submittedName>
</protein>
<name>A0A8K0TAU9_9PEZI</name>
<dbReference type="PROSITE" id="PS50088">
    <property type="entry name" value="ANK_REPEAT"/>
    <property type="match status" value="5"/>
</dbReference>
<evidence type="ECO:0000313" key="5">
    <source>
        <dbReference type="EMBL" id="KAH7353567.1"/>
    </source>
</evidence>
<dbReference type="InterPro" id="IPR051631">
    <property type="entry name" value="Ankyrin-KH/SAM_domain"/>
</dbReference>
<dbReference type="Proteomes" id="UP000813385">
    <property type="component" value="Unassembled WGS sequence"/>
</dbReference>
<dbReference type="InterPro" id="IPR002110">
    <property type="entry name" value="Ankyrin_rpt"/>
</dbReference>